<feature type="domain" description="PKS/mFAS DH" evidence="11">
    <location>
        <begin position="936"/>
        <end position="1236"/>
    </location>
</feature>
<dbReference type="PROSITE" id="PS52019">
    <property type="entry name" value="PKS_MFAS_DH"/>
    <property type="match status" value="1"/>
</dbReference>
<feature type="domain" description="Carrier" evidence="9">
    <location>
        <begin position="1768"/>
        <end position="1843"/>
    </location>
</feature>
<feature type="active site" description="Proton acceptor; for dehydratase activity" evidence="7">
    <location>
        <position position="968"/>
    </location>
</feature>
<comment type="function">
    <text evidence="6">Involved in production of the polyketide antibiotic thailandamide.</text>
</comment>
<dbReference type="Gene3D" id="3.40.50.720">
    <property type="entry name" value="NAD(P)-binding Rossmann-like Domain"/>
    <property type="match status" value="1"/>
</dbReference>
<dbReference type="InterPro" id="IPR014043">
    <property type="entry name" value="Acyl_transferase_dom"/>
</dbReference>
<dbReference type="InterPro" id="IPR009081">
    <property type="entry name" value="PP-bd_ACP"/>
</dbReference>
<dbReference type="UniPathway" id="UPA00094"/>
<dbReference type="InterPro" id="IPR032821">
    <property type="entry name" value="PKS_assoc"/>
</dbReference>
<dbReference type="InterPro" id="IPR016035">
    <property type="entry name" value="Acyl_Trfase/lysoPLipase"/>
</dbReference>
<dbReference type="Pfam" id="PF16197">
    <property type="entry name" value="KAsynt_C_assoc"/>
    <property type="match status" value="1"/>
</dbReference>
<dbReference type="Gene3D" id="3.30.70.3290">
    <property type="match status" value="1"/>
</dbReference>
<dbReference type="SUPFAM" id="SSF53901">
    <property type="entry name" value="Thiolase-like"/>
    <property type="match status" value="1"/>
</dbReference>
<dbReference type="eggNOG" id="COG1028">
    <property type="taxonomic scope" value="Bacteria"/>
</dbReference>
<dbReference type="InterPro" id="IPR016039">
    <property type="entry name" value="Thiolase-like"/>
</dbReference>
<evidence type="ECO:0000259" key="9">
    <source>
        <dbReference type="PROSITE" id="PS50075"/>
    </source>
</evidence>
<dbReference type="Pfam" id="PF08659">
    <property type="entry name" value="KR"/>
    <property type="match status" value="1"/>
</dbReference>
<dbReference type="GO" id="GO:0004315">
    <property type="term" value="F:3-oxoacyl-[acyl-carrier-protein] synthase activity"/>
    <property type="evidence" value="ECO:0007669"/>
    <property type="project" value="InterPro"/>
</dbReference>
<dbReference type="FunFam" id="3.40.366.10:FF:000002">
    <property type="entry name" value="Probable polyketide synthase 2"/>
    <property type="match status" value="1"/>
</dbReference>
<dbReference type="InterPro" id="IPR018201">
    <property type="entry name" value="Ketoacyl_synth_AS"/>
</dbReference>
<dbReference type="InterPro" id="IPR057326">
    <property type="entry name" value="KR_dom"/>
</dbReference>
<sequence length="1896" mass="205977">MKDFLEKIKTLSAKQVMLLAVQQQKQLTALNDMRTEPIAIIGASCRMPGGVNDLDSYWQLLVEGRESVREMVDERWDMARFYDADPTAAGKMYTKRLGLLDDVESFDAEFFGIAPREAERLDPQQRLLLETSWHALENAGQAPRDLVGSNTGVFLGICNPDYTNLRTALANTEGYDTITAYDGTGTTFSVAAGRIAYALGLQGPCFSIDTACSSSLIAIHQAAQCLRNQECGLALVGGVNLILDPVTSIIFSKANMLAPDGRCKTFDAAADGYVRGEGCGVLVLKRLRDAQSDGDRILAVVRGSALNQDGHSQGLTAPNEKAQVEVLKSALKAAQLAPADIDYIEAHGTGTSLGDPIEMGAIATVFGKDERQKPLYVGSVKTNIGHTEAAAGIAGVLKVVASLQHETIPPHLNFNDPSPMVPWDTMSVEVPRESASWQRNGKPRYAGVSSFGFGGSNAHVILEEAPQETVVAAKPERANHLLTISAKTEQAFKAQLTQFAASAGSLRDNDLASLCYSANTGRNHFLYRQAFVCRDLQELQAQLDEACTAPAPLLATHGMEPGFLFSGQGSQYRGMGKGLYQSQPVFRGVIDECDALFKGTLESSLIYVLWGDDETLINETQYTQPALFALEMALARLWESWGIVPGAVIGHSVGEYAAACFSGVFSLADGLKLIAARGRLMAECCERGAMSAVFAPVDTVETLLVNYGGQLAVAAINGPQSTVVSGEQSALNDFLAELESKSISYQALSVSHAFHSPMMAPMLDAFAEVARSIDYQRPRLSIISNLTGRAETDVLATADYWIEHVSAPVKFGQGFDVLVEQGMQTLLEIGPGATLLGLGRRALESRDDTLQGYAWLNSLRPGHDDEAVMLQSLAQLYSRGCTVDWQAFDAPFNRNRITLPGYPFQRERYWLPQPQLGGLKGVGGLVAKSPVTAASHPLLGERLAAAFSREIYFQNALDVAHPDYMEQHRLFGLPVVAGASHIATFLEAAQQYFKNSALSLSQIEFRQPLVLPEDKAVSVQVMLTPHRDCDTSVDAQLMSLIDGGDPADPSAWKVHVVATIAALQAGEKTPVAPLMLKSAMASWSTDETPSDFYQRFWDKGYTVGDKFRWLGEGWRCERQALRRLDTNNREELAESYLFYPGLLDACFQVIDCSRTRGDFEEEQNSLYIPALIQGLTLYRTPRAGETFYCYAQLSNDNHEGEGGKIVGDLWLVNEADELIASINGFEGRRSTKLALENALSALRPSANTAELSYGLNWQKITQPQTAELAIVGPVAVFADDQPTCKNILSELQAAGVEHCIIRVGEEFKEQHNSLELNPGAAEQMEQLFVALERRQSQPWHILYLWGMDATIEPDMSSATVQQLEKPVWRNLLQLLQRASGLPIKGLHVVTQGAFAVSDTGLSSAKNKAEDKHRVQPLQQLLWGMVRSAQVELSTLPLALIDLANSTQNVLPAVLHALTEPTENQLRVADGELLAPRLQPASLSVAATGEVIDPAKCYLITGGLGGLGLQLAHWLVEQGAVQLVLLGRSAPKAEAQVQLDQLAARAEILCLQADVASCDQLQGVFERIACDCLPLGGIFHAAGVLDDSFIDQMNEARFAKVTAPKILGAWNLHLLSSHLPLDHFVGFSSITSVLGSQGQTNYAAANAFLDGLMAMRRAEGLAGLSINWGPWAEGGMAAQLDERYQQRLKDIGLSPLSQAQGMGALGQWMQSDGASQVMVANIRWPEFLTQFNGTVPGIFAQMGSTAHNTVAQPRFHTELMALPAVEQPQALANHVHQTLAKVLGFDNPKKIGARDRFFDLGLDSLLALEMKSRLEKDLNTKLSATLIFDYPNFEALNSYLQAHILGAAATDEGDETGASMEEMLQSSESQNLNDMDSDELNALLGNKLDRLSSLLDE</sequence>
<dbReference type="InterPro" id="IPR049552">
    <property type="entry name" value="PKS_DH_N"/>
</dbReference>
<feature type="domain" description="Ketosynthase family 3 (KS3)" evidence="10">
    <location>
        <begin position="35"/>
        <end position="464"/>
    </location>
</feature>
<dbReference type="STRING" id="377629.TERTU_2379"/>
<evidence type="ECO:0000256" key="1">
    <source>
        <dbReference type="ARBA" id="ARBA00005194"/>
    </source>
</evidence>
<evidence type="ECO:0000256" key="7">
    <source>
        <dbReference type="PROSITE-ProRule" id="PRU01363"/>
    </source>
</evidence>
<dbReference type="Gene3D" id="3.40.47.10">
    <property type="match status" value="1"/>
</dbReference>
<dbReference type="InterPro" id="IPR050091">
    <property type="entry name" value="PKS_NRPS_Biosynth_Enz"/>
</dbReference>
<feature type="region of interest" description="N-terminal hotdog fold" evidence="7">
    <location>
        <begin position="936"/>
        <end position="1067"/>
    </location>
</feature>
<dbReference type="InterPro" id="IPR020807">
    <property type="entry name" value="PKS_DH"/>
</dbReference>
<dbReference type="HOGENOM" id="CLU_000022_35_2_6"/>
<dbReference type="OrthoDB" id="9778690at2"/>
<dbReference type="SUPFAM" id="SSF55048">
    <property type="entry name" value="Probable ACP-binding domain of malonyl-CoA ACP transacylase"/>
    <property type="match status" value="1"/>
</dbReference>
<accession>C5BKB8</accession>
<keyword evidence="5" id="KW-0808">Transferase</keyword>
<gene>
    <name evidence="12" type="ordered locus">TERTU_2379</name>
</gene>
<dbReference type="SMART" id="SM00823">
    <property type="entry name" value="PKS_PP"/>
    <property type="match status" value="1"/>
</dbReference>
<protein>
    <submittedName>
        <fullName evidence="12">Modular polyketide synthase, type I PKS</fullName>
    </submittedName>
</protein>
<dbReference type="CDD" id="cd08955">
    <property type="entry name" value="KR_2_FAS_SDR_x"/>
    <property type="match status" value="1"/>
</dbReference>
<keyword evidence="3" id="KW-0596">Phosphopantetheine</keyword>
<dbReference type="InterPro" id="IPR036736">
    <property type="entry name" value="ACP-like_sf"/>
</dbReference>
<dbReference type="KEGG" id="ttu:TERTU_2379"/>
<dbReference type="InterPro" id="IPR001227">
    <property type="entry name" value="Ac_transferase_dom_sf"/>
</dbReference>
<dbReference type="InterPro" id="IPR020806">
    <property type="entry name" value="PKS_PP-bd"/>
</dbReference>
<keyword evidence="13" id="KW-1185">Reference proteome</keyword>
<dbReference type="SMART" id="SM00825">
    <property type="entry name" value="PKS_KS"/>
    <property type="match status" value="1"/>
</dbReference>
<evidence type="ECO:0000313" key="12">
    <source>
        <dbReference type="EMBL" id="ACR10757.1"/>
    </source>
</evidence>
<dbReference type="Pfam" id="PF02801">
    <property type="entry name" value="Ketoacyl-synt_C"/>
    <property type="match status" value="1"/>
</dbReference>
<dbReference type="SUPFAM" id="SSF52151">
    <property type="entry name" value="FabD/lysophospholipase-like"/>
    <property type="match status" value="1"/>
</dbReference>
<dbReference type="GO" id="GO:0004312">
    <property type="term" value="F:fatty acid synthase activity"/>
    <property type="evidence" value="ECO:0007669"/>
    <property type="project" value="TreeGrafter"/>
</dbReference>
<evidence type="ECO:0000256" key="2">
    <source>
        <dbReference type="ARBA" id="ARBA00006484"/>
    </source>
</evidence>
<dbReference type="PANTHER" id="PTHR43775">
    <property type="entry name" value="FATTY ACID SYNTHASE"/>
    <property type="match status" value="1"/>
</dbReference>
<dbReference type="Pfam" id="PF21089">
    <property type="entry name" value="PKS_DH_N"/>
    <property type="match status" value="1"/>
</dbReference>
<dbReference type="GO" id="GO:0006633">
    <property type="term" value="P:fatty acid biosynthetic process"/>
    <property type="evidence" value="ECO:0007669"/>
    <property type="project" value="UniProtKB-UniPathway"/>
</dbReference>
<dbReference type="SUPFAM" id="SSF47336">
    <property type="entry name" value="ACP-like"/>
    <property type="match status" value="1"/>
</dbReference>
<evidence type="ECO:0000259" key="10">
    <source>
        <dbReference type="PROSITE" id="PS52004"/>
    </source>
</evidence>
<evidence type="ECO:0000256" key="5">
    <source>
        <dbReference type="ARBA" id="ARBA00022679"/>
    </source>
</evidence>
<name>C5BKB8_TERTT</name>
<evidence type="ECO:0000256" key="3">
    <source>
        <dbReference type="ARBA" id="ARBA00022450"/>
    </source>
</evidence>
<reference evidence="12 13" key="1">
    <citation type="journal article" date="2009" name="PLoS ONE">
        <title>The complete genome of Teredinibacter turnerae T7901: an intracellular endosymbiont of marine wood-boring bivalves (shipworms).</title>
        <authorList>
            <person name="Yang J.C."/>
            <person name="Madupu R."/>
            <person name="Durkin A.S."/>
            <person name="Ekborg N.A."/>
            <person name="Pedamallu C.S."/>
            <person name="Hostetler J.B."/>
            <person name="Radune D."/>
            <person name="Toms B.S."/>
            <person name="Henrissat B."/>
            <person name="Coutinho P.M."/>
            <person name="Schwarz S."/>
            <person name="Field L."/>
            <person name="Trindade-Silva A.E."/>
            <person name="Soares C.A.G."/>
            <person name="Elshahawi S."/>
            <person name="Hanora A."/>
            <person name="Schmidt E.W."/>
            <person name="Haygood M.G."/>
            <person name="Posfai J."/>
            <person name="Benner J."/>
            <person name="Madinger C."/>
            <person name="Nove J."/>
            <person name="Anton B."/>
            <person name="Chaudhary K."/>
            <person name="Foster J."/>
            <person name="Holman A."/>
            <person name="Kumar S."/>
            <person name="Lessard P.A."/>
            <person name="Luyten Y.A."/>
            <person name="Slatko B."/>
            <person name="Wood N."/>
            <person name="Wu B."/>
            <person name="Teplitski M."/>
            <person name="Mougous J.D."/>
            <person name="Ward N."/>
            <person name="Eisen J.A."/>
            <person name="Badger J.H."/>
            <person name="Distel D.L."/>
        </authorList>
    </citation>
    <scope>NUCLEOTIDE SEQUENCE [LARGE SCALE GENOMIC DNA]</scope>
    <source>
        <strain evidence="13">ATCC 39867 / T7901</strain>
    </source>
</reference>
<dbReference type="GO" id="GO:0031177">
    <property type="term" value="F:phosphopantetheine binding"/>
    <property type="evidence" value="ECO:0007669"/>
    <property type="project" value="InterPro"/>
</dbReference>
<dbReference type="Gene3D" id="3.10.129.120">
    <property type="match status" value="1"/>
</dbReference>
<dbReference type="Pfam" id="PF00109">
    <property type="entry name" value="ketoacyl-synt"/>
    <property type="match status" value="1"/>
</dbReference>
<dbReference type="Proteomes" id="UP000009080">
    <property type="component" value="Chromosome"/>
</dbReference>
<dbReference type="InterPro" id="IPR036291">
    <property type="entry name" value="NAD(P)-bd_dom_sf"/>
</dbReference>
<evidence type="ECO:0000256" key="6">
    <source>
        <dbReference type="ARBA" id="ARBA00054155"/>
    </source>
</evidence>
<feature type="active site" description="Proton donor; for dehydratase activity" evidence="7">
    <location>
        <position position="1144"/>
    </location>
</feature>
<dbReference type="PROSITE" id="PS50075">
    <property type="entry name" value="CARRIER"/>
    <property type="match status" value="1"/>
</dbReference>
<dbReference type="FunFam" id="3.40.47.10:FF:000019">
    <property type="entry name" value="Polyketide synthase type I"/>
    <property type="match status" value="1"/>
</dbReference>
<dbReference type="PANTHER" id="PTHR43775:SF37">
    <property type="entry name" value="SI:DKEY-61P9.11"/>
    <property type="match status" value="1"/>
</dbReference>
<comment type="pathway">
    <text evidence="1">Lipid metabolism; fatty acid biosynthesis.</text>
</comment>
<dbReference type="InterPro" id="IPR013968">
    <property type="entry name" value="PKS_KR"/>
</dbReference>
<evidence type="ECO:0000256" key="4">
    <source>
        <dbReference type="ARBA" id="ARBA00022553"/>
    </source>
</evidence>
<organism evidence="12 13">
    <name type="scientific">Teredinibacter turnerae (strain ATCC 39867 / T7901)</name>
    <dbReference type="NCBI Taxonomy" id="377629"/>
    <lineage>
        <taxon>Bacteria</taxon>
        <taxon>Pseudomonadati</taxon>
        <taxon>Pseudomonadota</taxon>
        <taxon>Gammaproteobacteria</taxon>
        <taxon>Cellvibrionales</taxon>
        <taxon>Cellvibrionaceae</taxon>
        <taxon>Teredinibacter</taxon>
    </lineage>
</organism>
<dbReference type="PROSITE" id="PS00606">
    <property type="entry name" value="KS3_1"/>
    <property type="match status" value="1"/>
</dbReference>
<dbReference type="InterPro" id="IPR020841">
    <property type="entry name" value="PKS_Beta-ketoAc_synthase_dom"/>
</dbReference>
<keyword evidence="4" id="KW-0597">Phosphoprotein</keyword>
<feature type="region of interest" description="C-terminal hotdog fold" evidence="7">
    <location>
        <begin position="1084"/>
        <end position="1236"/>
    </location>
</feature>
<dbReference type="SMART" id="SM00827">
    <property type="entry name" value="PKS_AT"/>
    <property type="match status" value="1"/>
</dbReference>
<feature type="compositionally biased region" description="Low complexity" evidence="8">
    <location>
        <begin position="1858"/>
        <end position="1869"/>
    </location>
</feature>
<evidence type="ECO:0000313" key="13">
    <source>
        <dbReference type="Proteomes" id="UP000009080"/>
    </source>
</evidence>
<evidence type="ECO:0000256" key="8">
    <source>
        <dbReference type="SAM" id="MobiDB-lite"/>
    </source>
</evidence>
<dbReference type="InterPro" id="IPR014031">
    <property type="entry name" value="Ketoacyl_synth_C"/>
</dbReference>
<dbReference type="Gene3D" id="1.10.1200.10">
    <property type="entry name" value="ACP-like"/>
    <property type="match status" value="1"/>
</dbReference>
<dbReference type="InterPro" id="IPR049900">
    <property type="entry name" value="PKS_mFAS_DH"/>
</dbReference>
<dbReference type="Pfam" id="PF14765">
    <property type="entry name" value="PS-DH"/>
    <property type="match status" value="1"/>
</dbReference>
<dbReference type="Gene3D" id="3.10.129.10">
    <property type="entry name" value="Hotdog Thioesterase"/>
    <property type="match status" value="1"/>
</dbReference>
<dbReference type="InterPro" id="IPR016036">
    <property type="entry name" value="Malonyl_transacylase_ACP-bd"/>
</dbReference>
<dbReference type="SMART" id="SM01294">
    <property type="entry name" value="PKS_PP_betabranch"/>
    <property type="match status" value="1"/>
</dbReference>
<feature type="region of interest" description="Disordered" evidence="8">
    <location>
        <begin position="1851"/>
        <end position="1871"/>
    </location>
</feature>
<proteinExistence type="inferred from homology"/>
<evidence type="ECO:0000259" key="11">
    <source>
        <dbReference type="PROSITE" id="PS52019"/>
    </source>
</evidence>
<dbReference type="Pfam" id="PF00698">
    <property type="entry name" value="Acyl_transf_1"/>
    <property type="match status" value="1"/>
</dbReference>
<dbReference type="SUPFAM" id="SSF51735">
    <property type="entry name" value="NAD(P)-binding Rossmann-fold domains"/>
    <property type="match status" value="2"/>
</dbReference>
<dbReference type="SMART" id="SM00826">
    <property type="entry name" value="PKS_DH"/>
    <property type="match status" value="1"/>
</dbReference>
<dbReference type="EMBL" id="CP001614">
    <property type="protein sequence ID" value="ACR10757.1"/>
    <property type="molecule type" value="Genomic_DNA"/>
</dbReference>
<dbReference type="RefSeq" id="WP_015816869.1">
    <property type="nucleotide sequence ID" value="NC_012997.1"/>
</dbReference>
<dbReference type="CDD" id="cd00833">
    <property type="entry name" value="PKS"/>
    <property type="match status" value="1"/>
</dbReference>
<dbReference type="Gene3D" id="3.40.366.10">
    <property type="entry name" value="Malonyl-Coenzyme A Acyl Carrier Protein, domain 2"/>
    <property type="match status" value="1"/>
</dbReference>
<dbReference type="Pfam" id="PF00550">
    <property type="entry name" value="PP-binding"/>
    <property type="match status" value="1"/>
</dbReference>
<dbReference type="eggNOG" id="COG3321">
    <property type="taxonomic scope" value="Bacteria"/>
</dbReference>
<dbReference type="SMART" id="SM00822">
    <property type="entry name" value="PKS_KR"/>
    <property type="match status" value="1"/>
</dbReference>
<dbReference type="InterPro" id="IPR014030">
    <property type="entry name" value="Ketoacyl_synth_N"/>
</dbReference>
<dbReference type="InterPro" id="IPR049551">
    <property type="entry name" value="PKS_DH_C"/>
</dbReference>
<comment type="similarity">
    <text evidence="2">Belongs to the short-chain dehydrogenases/reductases (SDR) family.</text>
</comment>
<dbReference type="PROSITE" id="PS52004">
    <property type="entry name" value="KS3_2"/>
    <property type="match status" value="1"/>
</dbReference>